<keyword evidence="1" id="KW-0614">Plasmid</keyword>
<dbReference type="KEGG" id="rer:RER_pREL1-00700"/>
<dbReference type="Proteomes" id="UP000002204">
    <property type="component" value="Plasmid pREL1"/>
</dbReference>
<reference evidence="1 2" key="2">
    <citation type="journal article" date="2006" name="Environ. Microbiol.">
        <title>Sequence analysis of three plasmids harboured in Rhodococcus erythropolis strain PR4.</title>
        <authorList>
            <person name="Sekine M."/>
            <person name="Tanikawa S."/>
            <person name="Omata S."/>
            <person name="Saito M."/>
            <person name="Fujisawa T."/>
            <person name="Tsukatani N."/>
            <person name="Tajima T."/>
            <person name="Sekigawa T."/>
            <person name="Kosugi H."/>
            <person name="Matsuo Y."/>
            <person name="Nishiko R."/>
            <person name="Imamura K."/>
            <person name="Ito M."/>
            <person name="Narita H."/>
            <person name="Tago S."/>
            <person name="Fujita N."/>
            <person name="Harayama S."/>
        </authorList>
    </citation>
    <scope>NUCLEOTIDE SEQUENCE [LARGE SCALE GENOMIC DNA]</scope>
    <source>
        <strain evidence="2">PR4 / NBRC 100887</strain>
        <plasmid evidence="1 2">pREL1</plasmid>
    </source>
</reference>
<dbReference type="EMBL" id="AP008931">
    <property type="protein sequence ID" value="BAE46013.1"/>
    <property type="molecule type" value="Genomic_DNA"/>
</dbReference>
<name>Q3L9V0_RHOE4</name>
<protein>
    <submittedName>
        <fullName evidence="1">Uncharacterized protein</fullName>
    </submittedName>
</protein>
<gene>
    <name evidence="1" type="ordered locus">RER_pREL1-00700</name>
</gene>
<reference evidence="2" key="1">
    <citation type="submission" date="2005-03" db="EMBL/GenBank/DDBJ databases">
        <title>Comparison of the complete genome sequences of Rhodococcus erythropolis PR4 and Rhodococcus opacus B4.</title>
        <authorList>
            <person name="Takarada H."/>
            <person name="Sekine M."/>
            <person name="Hosoyama A."/>
            <person name="Yamada R."/>
            <person name="Fujisawa T."/>
            <person name="Omata S."/>
            <person name="Shimizu A."/>
            <person name="Tsukatani N."/>
            <person name="Tanikawa S."/>
            <person name="Fujita N."/>
            <person name="Harayama S."/>
        </authorList>
    </citation>
    <scope>NUCLEOTIDE SEQUENCE [LARGE SCALE GENOMIC DNA]</scope>
    <source>
        <strain evidence="2">PR4 / NBRC 100887</strain>
        <plasmid evidence="2">pREL1</plasmid>
    </source>
</reference>
<organism evidence="1 2">
    <name type="scientific">Rhodococcus erythropolis (strain PR4 / NBRC 100887)</name>
    <dbReference type="NCBI Taxonomy" id="234621"/>
    <lineage>
        <taxon>Bacteria</taxon>
        <taxon>Bacillati</taxon>
        <taxon>Actinomycetota</taxon>
        <taxon>Actinomycetes</taxon>
        <taxon>Mycobacteriales</taxon>
        <taxon>Nocardiaceae</taxon>
        <taxon>Rhodococcus</taxon>
        <taxon>Rhodococcus erythropolis group</taxon>
    </lineage>
</organism>
<sequence length="66" mass="7240">MRPSVLLRADIADCVTGFVGASFFRSAGVDDSELCRDPENVRMKCQVRPATARRLVFAHRCSPSGL</sequence>
<dbReference type="HOGENOM" id="CLU_2828368_0_0_11"/>
<evidence type="ECO:0000313" key="2">
    <source>
        <dbReference type="Proteomes" id="UP000002204"/>
    </source>
</evidence>
<accession>Q3L9V0</accession>
<proteinExistence type="predicted"/>
<evidence type="ECO:0000313" key="1">
    <source>
        <dbReference type="EMBL" id="BAE46013.1"/>
    </source>
</evidence>
<geneLocation type="plasmid" evidence="1 2">
    <name>pREL1</name>
</geneLocation>
<dbReference type="AlphaFoldDB" id="Q3L9V0"/>